<sequence length="116" mass="12908">MRVTGWLRMTSMMPARETAWDCVRMVLESSFIVPTEHPEVLQAFTLKSVHDNLEDDLLLGSAYRADVDYVVTYDAQLARRSPVPCVDVAGAWELLLARRAAGSRERPTGTKPGPCS</sequence>
<evidence type="ECO:0000313" key="1">
    <source>
        <dbReference type="EMBL" id="HJF45867.1"/>
    </source>
</evidence>
<evidence type="ECO:0008006" key="3">
    <source>
        <dbReference type="Google" id="ProtNLM"/>
    </source>
</evidence>
<name>A0A921GGE6_9ACTN</name>
<dbReference type="RefSeq" id="WP_273448170.1">
    <property type="nucleotide sequence ID" value="NZ_CALUGK010000026.1"/>
</dbReference>
<gene>
    <name evidence="1" type="ORF">K8U72_08830</name>
</gene>
<dbReference type="EMBL" id="DYWQ01000136">
    <property type="protein sequence ID" value="HJF45867.1"/>
    <property type="molecule type" value="Genomic_DNA"/>
</dbReference>
<organism evidence="1 2">
    <name type="scientific">Thermophilibacter provencensis</name>
    <dbReference type="NCBI Taxonomy" id="1852386"/>
    <lineage>
        <taxon>Bacteria</taxon>
        <taxon>Bacillati</taxon>
        <taxon>Actinomycetota</taxon>
        <taxon>Coriobacteriia</taxon>
        <taxon>Coriobacteriales</taxon>
        <taxon>Atopobiaceae</taxon>
        <taxon>Thermophilibacter</taxon>
    </lineage>
</organism>
<comment type="caution">
    <text evidence="1">The sequence shown here is derived from an EMBL/GenBank/DDBJ whole genome shotgun (WGS) entry which is preliminary data.</text>
</comment>
<dbReference type="AlphaFoldDB" id="A0A921GGE6"/>
<accession>A0A921GGE6</accession>
<reference evidence="1" key="2">
    <citation type="submission" date="2021-09" db="EMBL/GenBank/DDBJ databases">
        <authorList>
            <person name="Gilroy R."/>
        </authorList>
    </citation>
    <scope>NUCLEOTIDE SEQUENCE</scope>
    <source>
        <strain evidence="1">CHK124-7917</strain>
    </source>
</reference>
<protein>
    <recommendedName>
        <fullName evidence="3">PIN domain-containing protein</fullName>
    </recommendedName>
</protein>
<reference evidence="1" key="1">
    <citation type="journal article" date="2021" name="PeerJ">
        <title>Extensive microbial diversity within the chicken gut microbiome revealed by metagenomics and culture.</title>
        <authorList>
            <person name="Gilroy R."/>
            <person name="Ravi A."/>
            <person name="Getino M."/>
            <person name="Pursley I."/>
            <person name="Horton D.L."/>
            <person name="Alikhan N.F."/>
            <person name="Baker D."/>
            <person name="Gharbi K."/>
            <person name="Hall N."/>
            <person name="Watson M."/>
            <person name="Adriaenssens E.M."/>
            <person name="Foster-Nyarko E."/>
            <person name="Jarju S."/>
            <person name="Secka A."/>
            <person name="Antonio M."/>
            <person name="Oren A."/>
            <person name="Chaudhuri R.R."/>
            <person name="La Ragione R."/>
            <person name="Hildebrand F."/>
            <person name="Pallen M.J."/>
        </authorList>
    </citation>
    <scope>NUCLEOTIDE SEQUENCE</scope>
    <source>
        <strain evidence="1">CHK124-7917</strain>
    </source>
</reference>
<evidence type="ECO:0000313" key="2">
    <source>
        <dbReference type="Proteomes" id="UP000697330"/>
    </source>
</evidence>
<proteinExistence type="predicted"/>
<dbReference type="Proteomes" id="UP000697330">
    <property type="component" value="Unassembled WGS sequence"/>
</dbReference>